<dbReference type="InterPro" id="IPR017039">
    <property type="entry name" value="Virul_fac_BrkB"/>
</dbReference>
<feature type="transmembrane region" description="Helical" evidence="7">
    <location>
        <begin position="132"/>
        <end position="156"/>
    </location>
</feature>
<proteinExistence type="inferred from homology"/>
<dbReference type="GO" id="GO:0005886">
    <property type="term" value="C:plasma membrane"/>
    <property type="evidence" value="ECO:0007669"/>
    <property type="project" value="UniProtKB-SubCell"/>
</dbReference>
<evidence type="ECO:0000256" key="5">
    <source>
        <dbReference type="ARBA" id="ARBA00022989"/>
    </source>
</evidence>
<evidence type="ECO:0000256" key="1">
    <source>
        <dbReference type="ARBA" id="ARBA00004651"/>
    </source>
</evidence>
<keyword evidence="3" id="KW-0997">Cell inner membrane</keyword>
<evidence type="ECO:0000313" key="8">
    <source>
        <dbReference type="EMBL" id="ROS01170.1"/>
    </source>
</evidence>
<dbReference type="RefSeq" id="WP_123711993.1">
    <property type="nucleotide sequence ID" value="NZ_RKHR01000004.1"/>
</dbReference>
<dbReference type="Proteomes" id="UP000275394">
    <property type="component" value="Unassembled WGS sequence"/>
</dbReference>
<feature type="transmembrane region" description="Helical" evidence="7">
    <location>
        <begin position="92"/>
        <end position="111"/>
    </location>
</feature>
<evidence type="ECO:0000256" key="7">
    <source>
        <dbReference type="HAMAP-Rule" id="MF_00672"/>
    </source>
</evidence>
<dbReference type="OrthoDB" id="9808671at2"/>
<dbReference type="InterPro" id="IPR023679">
    <property type="entry name" value="UPF0761_bac"/>
</dbReference>
<keyword evidence="6 7" id="KW-0472">Membrane</keyword>
<evidence type="ECO:0000256" key="3">
    <source>
        <dbReference type="ARBA" id="ARBA00022519"/>
    </source>
</evidence>
<keyword evidence="5 7" id="KW-1133">Transmembrane helix</keyword>
<comment type="similarity">
    <text evidence="7">Belongs to the UPF0761 family.</text>
</comment>
<accession>A0A3N2DN24</accession>
<dbReference type="AlphaFoldDB" id="A0A3N2DN24"/>
<dbReference type="NCBIfam" id="TIGR00765">
    <property type="entry name" value="yihY_not_rbn"/>
    <property type="match status" value="1"/>
</dbReference>
<evidence type="ECO:0000256" key="4">
    <source>
        <dbReference type="ARBA" id="ARBA00022692"/>
    </source>
</evidence>
<comment type="caution">
    <text evidence="8">The sequence shown here is derived from an EMBL/GenBank/DDBJ whole genome shotgun (WGS) entry which is preliminary data.</text>
</comment>
<protein>
    <recommendedName>
        <fullName evidence="7">UPF0761 membrane protein EDC56_1598</fullName>
    </recommendedName>
</protein>
<evidence type="ECO:0000256" key="6">
    <source>
        <dbReference type="ARBA" id="ARBA00023136"/>
    </source>
</evidence>
<organism evidence="8 9">
    <name type="scientific">Sinobacterium caligoides</name>
    <dbReference type="NCBI Taxonomy" id="933926"/>
    <lineage>
        <taxon>Bacteria</taxon>
        <taxon>Pseudomonadati</taxon>
        <taxon>Pseudomonadota</taxon>
        <taxon>Gammaproteobacteria</taxon>
        <taxon>Cellvibrionales</taxon>
        <taxon>Spongiibacteraceae</taxon>
        <taxon>Sinobacterium</taxon>
    </lineage>
</organism>
<dbReference type="EMBL" id="RKHR01000004">
    <property type="protein sequence ID" value="ROS01170.1"/>
    <property type="molecule type" value="Genomic_DNA"/>
</dbReference>
<dbReference type="Pfam" id="PF03631">
    <property type="entry name" value="Virul_fac_BrkB"/>
    <property type="match status" value="1"/>
</dbReference>
<feature type="transmembrane region" description="Helical" evidence="7">
    <location>
        <begin position="27"/>
        <end position="49"/>
    </location>
</feature>
<keyword evidence="9" id="KW-1185">Reference proteome</keyword>
<feature type="transmembrane region" description="Helical" evidence="7">
    <location>
        <begin position="204"/>
        <end position="226"/>
    </location>
</feature>
<gene>
    <name evidence="8" type="ORF">EDC56_1598</name>
</gene>
<evidence type="ECO:0000256" key="2">
    <source>
        <dbReference type="ARBA" id="ARBA00022475"/>
    </source>
</evidence>
<sequence length="411" mass="46285">MKPVRQCIAFIRYLFRRYAEDGCRESAAALTYTSLFAVVPLMTVSYAVLSAIPDFQSAGDELRSLVFSHVVPSTGTEIESYLAQFSTQARKLSGIGVAFLAITAYLMLKNIETTFNKIWRTHQHRRGLSNFLLYWAILSLGPIFIGLGLAITTYLLSFSFLSDNELSGFMPLILETLPLVLTVATFTLLFTAVPNCHVPLKHSLAGGIVTAIALELAKLSFTSLVSNTSYQLIYGTFAAIPLFLIWIYLSWLIILLGAEFVRALSSHKVLHSSEYPALLLSIALFRELYQRQAKGQTFDDDDITTRSWLFGHSYISAHRWQSLCETLLEQRLIYSAGDMGYVLNIDLNNLDVWQLASRLPNGLNIKEFEEICSIREPQCEWLHELQALLTDLCEHTEKKLQLPVATLSFTQ</sequence>
<name>A0A3N2DN24_9GAMM</name>
<keyword evidence="4 7" id="KW-0812">Transmembrane</keyword>
<dbReference type="PANTHER" id="PTHR30213">
    <property type="entry name" value="INNER MEMBRANE PROTEIN YHJD"/>
    <property type="match status" value="1"/>
</dbReference>
<evidence type="ECO:0000313" key="9">
    <source>
        <dbReference type="Proteomes" id="UP000275394"/>
    </source>
</evidence>
<reference evidence="8 9" key="1">
    <citation type="submission" date="2018-11" db="EMBL/GenBank/DDBJ databases">
        <title>Genomic Encyclopedia of Type Strains, Phase IV (KMG-IV): sequencing the most valuable type-strain genomes for metagenomic binning, comparative biology and taxonomic classification.</title>
        <authorList>
            <person name="Goeker M."/>
        </authorList>
    </citation>
    <scope>NUCLEOTIDE SEQUENCE [LARGE SCALE GENOMIC DNA]</scope>
    <source>
        <strain evidence="8 9">DSM 100316</strain>
    </source>
</reference>
<feature type="transmembrane region" description="Helical" evidence="7">
    <location>
        <begin position="232"/>
        <end position="258"/>
    </location>
</feature>
<keyword evidence="2 7" id="KW-1003">Cell membrane</keyword>
<comment type="subcellular location">
    <subcellularLocation>
        <location evidence="1 7">Cell membrane</location>
        <topology evidence="1 7">Multi-pass membrane protein</topology>
    </subcellularLocation>
</comment>
<feature type="transmembrane region" description="Helical" evidence="7">
    <location>
        <begin position="168"/>
        <end position="192"/>
    </location>
</feature>
<dbReference type="HAMAP" id="MF_00672">
    <property type="entry name" value="UPF0761"/>
    <property type="match status" value="1"/>
</dbReference>
<dbReference type="PANTHER" id="PTHR30213:SF0">
    <property type="entry name" value="UPF0761 MEMBRANE PROTEIN YIHY"/>
    <property type="match status" value="1"/>
</dbReference>